<accession>A0A1H5SFZ3</accession>
<keyword evidence="1" id="KW-1133">Transmembrane helix</keyword>
<keyword evidence="1" id="KW-0472">Membrane</keyword>
<name>A0A1H5SFZ3_9FLAO</name>
<organism evidence="2 3">
    <name type="scientific">Halpernia humi</name>
    <dbReference type="NCBI Taxonomy" id="493375"/>
    <lineage>
        <taxon>Bacteria</taxon>
        <taxon>Pseudomonadati</taxon>
        <taxon>Bacteroidota</taxon>
        <taxon>Flavobacteriia</taxon>
        <taxon>Flavobacteriales</taxon>
        <taxon>Weeksellaceae</taxon>
        <taxon>Chryseobacterium group</taxon>
        <taxon>Halpernia</taxon>
    </lineage>
</organism>
<evidence type="ECO:0000313" key="3">
    <source>
        <dbReference type="Proteomes" id="UP000236738"/>
    </source>
</evidence>
<keyword evidence="1" id="KW-0812">Transmembrane</keyword>
<reference evidence="3" key="1">
    <citation type="submission" date="2016-10" db="EMBL/GenBank/DDBJ databases">
        <authorList>
            <person name="Varghese N."/>
            <person name="Submissions S."/>
        </authorList>
    </citation>
    <scope>NUCLEOTIDE SEQUENCE [LARGE SCALE GENOMIC DNA]</scope>
    <source>
        <strain evidence="3">DSM 21580</strain>
    </source>
</reference>
<keyword evidence="3" id="KW-1185">Reference proteome</keyword>
<dbReference type="AlphaFoldDB" id="A0A1H5SFZ3"/>
<sequence>MREKSPHILNASSNLLGFCLLIITSLKITKTDNTTYLDEFAGVAALCFTLSCIFSFMSIRTKNSRFKIIYETIADFLFFGALICIFLAVSMLFLKLFPNTIPK</sequence>
<gene>
    <name evidence="2" type="ORF">SAMN05421847_0134</name>
</gene>
<evidence type="ECO:0000256" key="1">
    <source>
        <dbReference type="SAM" id="Phobius"/>
    </source>
</evidence>
<protein>
    <recommendedName>
        <fullName evidence="4">MARVEL domain-containing protein</fullName>
    </recommendedName>
</protein>
<feature type="transmembrane region" description="Helical" evidence="1">
    <location>
        <begin position="7"/>
        <end position="28"/>
    </location>
</feature>
<proteinExistence type="predicted"/>
<evidence type="ECO:0008006" key="4">
    <source>
        <dbReference type="Google" id="ProtNLM"/>
    </source>
</evidence>
<dbReference type="Proteomes" id="UP000236738">
    <property type="component" value="Unassembled WGS sequence"/>
</dbReference>
<evidence type="ECO:0000313" key="2">
    <source>
        <dbReference type="EMBL" id="SEF49519.1"/>
    </source>
</evidence>
<feature type="transmembrane region" description="Helical" evidence="1">
    <location>
        <begin position="73"/>
        <end position="94"/>
    </location>
</feature>
<feature type="transmembrane region" description="Helical" evidence="1">
    <location>
        <begin position="40"/>
        <end position="61"/>
    </location>
</feature>
<dbReference type="EMBL" id="FNUS01000001">
    <property type="protein sequence ID" value="SEF49519.1"/>
    <property type="molecule type" value="Genomic_DNA"/>
</dbReference>